<keyword evidence="2" id="KW-1185">Reference proteome</keyword>
<reference evidence="1 2" key="1">
    <citation type="submission" date="2022-03" db="EMBL/GenBank/DDBJ databases">
        <title>Ignatzschineria rhizosphaerae HR5S32.</title>
        <authorList>
            <person name="Sun J.Q."/>
            <person name="Feng J.Y."/>
        </authorList>
    </citation>
    <scope>NUCLEOTIDE SEQUENCE [LARGE SCALE GENOMIC DNA]</scope>
    <source>
        <strain evidence="1 2">HR5S32</strain>
    </source>
</reference>
<organism evidence="1 2">
    <name type="scientific">Ignatzschineria rhizosphaerae</name>
    <dbReference type="NCBI Taxonomy" id="2923279"/>
    <lineage>
        <taxon>Bacteria</taxon>
        <taxon>Pseudomonadati</taxon>
        <taxon>Pseudomonadota</taxon>
        <taxon>Gammaproteobacteria</taxon>
        <taxon>Cardiobacteriales</taxon>
        <taxon>Ignatzschineriaceae</taxon>
        <taxon>Ignatzschineria</taxon>
    </lineage>
</organism>
<evidence type="ECO:0000313" key="1">
    <source>
        <dbReference type="EMBL" id="UNM95968.1"/>
    </source>
</evidence>
<dbReference type="Proteomes" id="UP000829542">
    <property type="component" value="Chromosome"/>
</dbReference>
<dbReference type="RefSeq" id="WP_242148780.1">
    <property type="nucleotide sequence ID" value="NZ_CP093379.1"/>
</dbReference>
<dbReference type="EMBL" id="CP093379">
    <property type="protein sequence ID" value="UNM95968.1"/>
    <property type="molecule type" value="Genomic_DNA"/>
</dbReference>
<protein>
    <submittedName>
        <fullName evidence="1">Uncharacterized protein</fullName>
    </submittedName>
</protein>
<name>A0ABY3WZC1_9GAMM</name>
<gene>
    <name evidence="1" type="ORF">MMG00_12305</name>
</gene>
<proteinExistence type="predicted"/>
<evidence type="ECO:0000313" key="2">
    <source>
        <dbReference type="Proteomes" id="UP000829542"/>
    </source>
</evidence>
<accession>A0ABY3WZC1</accession>
<sequence length="80" mass="9284">MSLQFDINRLNLRELNNGFASLKLCFIVKGREVQVNITLDQIKQNKIEQIIYQNTASLVVSNIRVMQKSLIDGSFKYHEI</sequence>